<sequence length="249" mass="28682">MERNYLKEIVCESFKKAKEECASHSKYALAMHIADKTTLSAKTLERAYDKYVSNKESKYKNINDSSVNLLCKYLGYENYKEYVKANPANKTQKESKTGSLNSTRDDKVNKRSALIIIMLLVCALGAAVYFFSQAPGSQTEKCMVWVKTEYQLIDCTTNLQPEYRTQILPYDKNKLKNFKKVEVTMVTNFFDEITSKPLLWYCKNNDEIEYFSSPGLHPVTGKTLRAITPYIVEKYVPLHSNNKSSFINE</sequence>
<keyword evidence="3" id="KW-1185">Reference proteome</keyword>
<evidence type="ECO:0000256" key="1">
    <source>
        <dbReference type="SAM" id="Phobius"/>
    </source>
</evidence>
<proteinExistence type="predicted"/>
<name>A0A1K1Q5W6_9FLAO</name>
<dbReference type="AlphaFoldDB" id="A0A1K1Q5W6"/>
<dbReference type="EMBL" id="FPIY01000003">
    <property type="protein sequence ID" value="SFW55312.1"/>
    <property type="molecule type" value="Genomic_DNA"/>
</dbReference>
<dbReference type="RefSeq" id="WP_072304013.1">
    <property type="nucleotide sequence ID" value="NZ_FPIY01000003.1"/>
</dbReference>
<keyword evidence="1" id="KW-1133">Transmembrane helix</keyword>
<protein>
    <submittedName>
        <fullName evidence="2">Uncharacterized protein</fullName>
    </submittedName>
</protein>
<evidence type="ECO:0000313" key="2">
    <source>
        <dbReference type="EMBL" id="SFW55312.1"/>
    </source>
</evidence>
<reference evidence="3" key="1">
    <citation type="submission" date="2016-11" db="EMBL/GenBank/DDBJ databases">
        <authorList>
            <person name="Varghese N."/>
            <person name="Submissions S."/>
        </authorList>
    </citation>
    <scope>NUCLEOTIDE SEQUENCE [LARGE SCALE GENOMIC DNA]</scope>
    <source>
        <strain evidence="3">DSM 24786</strain>
    </source>
</reference>
<organism evidence="2 3">
    <name type="scientific">Cellulophaga fucicola</name>
    <dbReference type="NCBI Taxonomy" id="76595"/>
    <lineage>
        <taxon>Bacteria</taxon>
        <taxon>Pseudomonadati</taxon>
        <taxon>Bacteroidota</taxon>
        <taxon>Flavobacteriia</taxon>
        <taxon>Flavobacteriales</taxon>
        <taxon>Flavobacteriaceae</taxon>
        <taxon>Cellulophaga</taxon>
    </lineage>
</organism>
<evidence type="ECO:0000313" key="3">
    <source>
        <dbReference type="Proteomes" id="UP000183257"/>
    </source>
</evidence>
<keyword evidence="1" id="KW-0472">Membrane</keyword>
<dbReference type="STRING" id="76595.SAMN05660313_02377"/>
<keyword evidence="1" id="KW-0812">Transmembrane</keyword>
<dbReference type="Proteomes" id="UP000183257">
    <property type="component" value="Unassembled WGS sequence"/>
</dbReference>
<gene>
    <name evidence="2" type="ORF">SAMN05660313_02377</name>
</gene>
<feature type="transmembrane region" description="Helical" evidence="1">
    <location>
        <begin position="113"/>
        <end position="132"/>
    </location>
</feature>
<accession>A0A1K1Q5W6</accession>